<accession>J9FJ02</accession>
<gene>
    <name evidence="1" type="ORF">EVA_17484</name>
</gene>
<proteinExistence type="predicted"/>
<sequence>MTVQRPRRSFLTILRSYQSGYFSFASSSDRRLFLISPSSRCCSPLLSGI</sequence>
<protein>
    <submittedName>
        <fullName evidence="1">Uncharacterized protein</fullName>
    </submittedName>
</protein>
<name>J9FJ02_9ZZZZ</name>
<dbReference type="EMBL" id="AMCI01006394">
    <property type="protein sequence ID" value="EJW94408.1"/>
    <property type="molecule type" value="Genomic_DNA"/>
</dbReference>
<dbReference type="AlphaFoldDB" id="J9FJ02"/>
<organism evidence="1">
    <name type="scientific">gut metagenome</name>
    <dbReference type="NCBI Taxonomy" id="749906"/>
    <lineage>
        <taxon>unclassified sequences</taxon>
        <taxon>metagenomes</taxon>
        <taxon>organismal metagenomes</taxon>
    </lineage>
</organism>
<reference evidence="1" key="1">
    <citation type="journal article" date="2012" name="PLoS ONE">
        <title>Gene sets for utilization of primary and secondary nutrition supplies in the distal gut of endangered iberian lynx.</title>
        <authorList>
            <person name="Alcaide M."/>
            <person name="Messina E."/>
            <person name="Richter M."/>
            <person name="Bargiela R."/>
            <person name="Peplies J."/>
            <person name="Huws S.A."/>
            <person name="Newbold C.J."/>
            <person name="Golyshin P.N."/>
            <person name="Simon M.A."/>
            <person name="Lopez G."/>
            <person name="Yakimov M.M."/>
            <person name="Ferrer M."/>
        </authorList>
    </citation>
    <scope>NUCLEOTIDE SEQUENCE</scope>
</reference>
<comment type="caution">
    <text evidence="1">The sequence shown here is derived from an EMBL/GenBank/DDBJ whole genome shotgun (WGS) entry which is preliminary data.</text>
</comment>
<evidence type="ECO:0000313" key="1">
    <source>
        <dbReference type="EMBL" id="EJW94408.1"/>
    </source>
</evidence>